<reference evidence="1 2" key="1">
    <citation type="submission" date="2021-03" db="EMBL/GenBank/DDBJ databases">
        <title>Genomic Encyclopedia of Type Strains, Phase IV (KMG-IV): sequencing the most valuable type-strain genomes for metagenomic binning, comparative biology and taxonomic classification.</title>
        <authorList>
            <person name="Goeker M."/>
        </authorList>
    </citation>
    <scope>NUCLEOTIDE SEQUENCE [LARGE SCALE GENOMIC DNA]</scope>
    <source>
        <strain evidence="1 2">DSM 24738</strain>
    </source>
</reference>
<name>A0ABS4GPQ3_9BACL</name>
<evidence type="ECO:0000313" key="1">
    <source>
        <dbReference type="EMBL" id="MBP1932244.1"/>
    </source>
</evidence>
<dbReference type="InterPro" id="IPR015001">
    <property type="entry name" value="DUF1850"/>
</dbReference>
<organism evidence="1 2">
    <name type="scientific">Ammoniphilus resinae</name>
    <dbReference type="NCBI Taxonomy" id="861532"/>
    <lineage>
        <taxon>Bacteria</taxon>
        <taxon>Bacillati</taxon>
        <taxon>Bacillota</taxon>
        <taxon>Bacilli</taxon>
        <taxon>Bacillales</taxon>
        <taxon>Paenibacillaceae</taxon>
        <taxon>Aneurinibacillus group</taxon>
        <taxon>Ammoniphilus</taxon>
    </lineage>
</organism>
<dbReference type="Pfam" id="PF08905">
    <property type="entry name" value="DUF1850"/>
    <property type="match status" value="1"/>
</dbReference>
<comment type="caution">
    <text evidence="1">The sequence shown here is derived from an EMBL/GenBank/DDBJ whole genome shotgun (WGS) entry which is preliminary data.</text>
</comment>
<dbReference type="Proteomes" id="UP001519343">
    <property type="component" value="Unassembled WGS sequence"/>
</dbReference>
<evidence type="ECO:0008006" key="3">
    <source>
        <dbReference type="Google" id="ProtNLM"/>
    </source>
</evidence>
<keyword evidence="2" id="KW-1185">Reference proteome</keyword>
<proteinExistence type="predicted"/>
<sequence>MRFIPSESNQITIGWRHSVEHQPWQEIYQAIDGGQLVLVETRFKAYGAGVPDVDGHVDHIENGFLVVKGIERKIDHYSLFYTPGSQYYVETNGVKYPLKDFVPPDTALTISSQRISILDRLRIKWGEEAAFAERNE</sequence>
<evidence type="ECO:0000313" key="2">
    <source>
        <dbReference type="Proteomes" id="UP001519343"/>
    </source>
</evidence>
<accession>A0ABS4GPQ3</accession>
<dbReference type="EMBL" id="JAGGKT010000005">
    <property type="protein sequence ID" value="MBP1932244.1"/>
    <property type="molecule type" value="Genomic_DNA"/>
</dbReference>
<protein>
    <recommendedName>
        <fullName evidence="3">DUF1850 domain-containing protein</fullName>
    </recommendedName>
</protein>
<gene>
    <name evidence="1" type="ORF">J2Z37_002245</name>
</gene>